<accession>A0A7V8VE31</accession>
<name>A0A7V8VE31_9BACT</name>
<dbReference type="EMBL" id="JACEFB010000005">
    <property type="protein sequence ID" value="MBA2226354.1"/>
    <property type="molecule type" value="Genomic_DNA"/>
</dbReference>
<comment type="caution">
    <text evidence="2">The sequence shown here is derived from an EMBL/GenBank/DDBJ whole genome shotgun (WGS) entry which is preliminary data.</text>
</comment>
<evidence type="ECO:0000313" key="2">
    <source>
        <dbReference type="EMBL" id="MBA2226354.1"/>
    </source>
</evidence>
<evidence type="ECO:0000313" key="3">
    <source>
        <dbReference type="Proteomes" id="UP000542342"/>
    </source>
</evidence>
<organism evidence="2 3">
    <name type="scientific">Thermogemmata fonticola</name>
    <dbReference type="NCBI Taxonomy" id="2755323"/>
    <lineage>
        <taxon>Bacteria</taxon>
        <taxon>Pseudomonadati</taxon>
        <taxon>Planctomycetota</taxon>
        <taxon>Planctomycetia</taxon>
        <taxon>Gemmatales</taxon>
        <taxon>Gemmataceae</taxon>
        <taxon>Thermogemmata</taxon>
    </lineage>
</organism>
<dbReference type="AlphaFoldDB" id="A0A7V8VE31"/>
<gene>
    <name evidence="2" type="ORF">H0921_09305</name>
</gene>
<evidence type="ECO:0000256" key="1">
    <source>
        <dbReference type="SAM" id="SignalP"/>
    </source>
</evidence>
<proteinExistence type="predicted"/>
<dbReference type="Proteomes" id="UP000542342">
    <property type="component" value="Unassembled WGS sequence"/>
</dbReference>
<sequence length="323" mass="36657">MKRRLWSWGLLSAVTLALSFPAAASAFGGRTASCATPCPVSYVEQKVTAYKCETETKEVKVIVHEWRDVREEYKYTVCEPAITKQKVKVLEPRTKEETYKYTVMERQYVKEKVKVCEMKPVTKEIEVVTYDCVPVKTKQKRLVCETVCVPTTVEVVVKPRGCCLLACCRKADPCNAPCPQTVQCTVMKKQRVTKEVEVEVTTLQRVAKTEKRKVTVCEPQWVEKEVTVCKCVPVQKEGKRKVCYYETVEKEMDVCTHKLVEKTGVRVVKKCVPVEKVVKQTFVKWVPYETTVKVPVYSCPAPAPRCKGLRGCCGSRARVACCN</sequence>
<feature type="signal peptide" evidence="1">
    <location>
        <begin position="1"/>
        <end position="26"/>
    </location>
</feature>
<reference evidence="2 3" key="1">
    <citation type="submission" date="2020-07" db="EMBL/GenBank/DDBJ databases">
        <title>Thermogemmata thermophila gen. nov., sp. nov., a novel moderate thermophilic planctomycete from a Kamchatka hot spring.</title>
        <authorList>
            <person name="Elcheninov A.G."/>
            <person name="Podosokorskaya O.A."/>
            <person name="Kovaleva O.L."/>
            <person name="Novikov A."/>
            <person name="Bonch-Osmolovskaya E.A."/>
            <person name="Toshchakov S.V."/>
            <person name="Kublanov I.V."/>
        </authorList>
    </citation>
    <scope>NUCLEOTIDE SEQUENCE [LARGE SCALE GENOMIC DNA]</scope>
    <source>
        <strain evidence="2 3">2918</strain>
    </source>
</reference>
<keyword evidence="1" id="KW-0732">Signal</keyword>
<protein>
    <submittedName>
        <fullName evidence="2">Uncharacterized protein</fullName>
    </submittedName>
</protein>
<keyword evidence="3" id="KW-1185">Reference proteome</keyword>
<feature type="chain" id="PRO_5031176287" evidence="1">
    <location>
        <begin position="27"/>
        <end position="323"/>
    </location>
</feature>
<dbReference type="RefSeq" id="WP_194537787.1">
    <property type="nucleotide sequence ID" value="NZ_JACEFB010000005.1"/>
</dbReference>